<dbReference type="Gene3D" id="2.30.40.10">
    <property type="entry name" value="Urease, subunit C, domain 1"/>
    <property type="match status" value="1"/>
</dbReference>
<dbReference type="FunFam" id="3.20.20.140:FF:000007">
    <property type="entry name" value="Imidazolonepropionase"/>
    <property type="match status" value="1"/>
</dbReference>
<dbReference type="AlphaFoldDB" id="A0AAN1GUF3"/>
<dbReference type="GO" id="GO:0008270">
    <property type="term" value="F:zinc ion binding"/>
    <property type="evidence" value="ECO:0007669"/>
    <property type="project" value="UniProtKB-UniRule"/>
</dbReference>
<dbReference type="SUPFAM" id="SSF51556">
    <property type="entry name" value="Metallo-dependent hydrolases"/>
    <property type="match status" value="1"/>
</dbReference>
<dbReference type="InterPro" id="IPR005920">
    <property type="entry name" value="HutI"/>
</dbReference>
<evidence type="ECO:0000313" key="10">
    <source>
        <dbReference type="EMBL" id="ATG45349.1"/>
    </source>
</evidence>
<proteinExistence type="inferred from homology"/>
<dbReference type="Proteomes" id="UP000218606">
    <property type="component" value="Chromosome"/>
</dbReference>
<dbReference type="InterPro" id="IPR011059">
    <property type="entry name" value="Metal-dep_hydrolase_composite"/>
</dbReference>
<evidence type="ECO:0000256" key="4">
    <source>
        <dbReference type="ARBA" id="ARBA00022801"/>
    </source>
</evidence>
<dbReference type="EMBL" id="CP010767">
    <property type="protein sequence ID" value="ATG45349.1"/>
    <property type="molecule type" value="Genomic_DNA"/>
</dbReference>
<name>A0AAN1GUF3_9RHOB</name>
<dbReference type="CDD" id="cd01296">
    <property type="entry name" value="Imidazolone-5PH"/>
    <property type="match status" value="1"/>
</dbReference>
<dbReference type="GO" id="GO:0005506">
    <property type="term" value="F:iron ion binding"/>
    <property type="evidence" value="ECO:0007669"/>
    <property type="project" value="UniProtKB-UniRule"/>
</dbReference>
<keyword evidence="4 8" id="KW-0378">Hydrolase</keyword>
<comment type="function">
    <text evidence="8">Catalyzes the hydrolytic cleavage of the carbon-nitrogen bond in imidazolone-5-propanoate to yield N-formimidoyl-L-glutamate. It is the third step in the universal histidine degradation pathway.</text>
</comment>
<dbReference type="SUPFAM" id="SSF51338">
    <property type="entry name" value="Composite domain of metallo-dependent hydrolases"/>
    <property type="match status" value="1"/>
</dbReference>
<evidence type="ECO:0000259" key="9">
    <source>
        <dbReference type="Pfam" id="PF01979"/>
    </source>
</evidence>
<feature type="binding site" evidence="8">
    <location>
        <position position="75"/>
    </location>
    <ligand>
        <name>Fe(3+)</name>
        <dbReference type="ChEBI" id="CHEBI:29034"/>
    </ligand>
</feature>
<feature type="binding site" evidence="8">
    <location>
        <position position="246"/>
    </location>
    <ligand>
        <name>4-imidazolone-5-propanoate</name>
        <dbReference type="ChEBI" id="CHEBI:77893"/>
    </ligand>
</feature>
<dbReference type="Pfam" id="PF01979">
    <property type="entry name" value="Amidohydro_1"/>
    <property type="match status" value="1"/>
</dbReference>
<feature type="domain" description="Amidohydrolase-related" evidence="9">
    <location>
        <begin position="65"/>
        <end position="383"/>
    </location>
</feature>
<comment type="pathway">
    <text evidence="8">Amino-acid degradation; L-histidine degradation into L-glutamate; N-formimidoyl-L-glutamate from L-histidine: step 3/3.</text>
</comment>
<feature type="binding site" evidence="8">
    <location>
        <position position="145"/>
    </location>
    <ligand>
        <name>4-imidazolone-5-propanoate</name>
        <dbReference type="ChEBI" id="CHEBI:77893"/>
    </ligand>
</feature>
<reference evidence="10 11" key="1">
    <citation type="journal article" date="2017" name="Front. Microbiol.">
        <title>Phaeobacter piscinae sp. nov., a species of the Roseobacter group and potential aquaculture probiont.</title>
        <authorList>
            <person name="Sonnenschein E.C."/>
            <person name="Phippen C.B.W."/>
            <person name="Nielsen K.F."/>
            <person name="Mateiu R.V."/>
            <person name="Melchiorsen J."/>
            <person name="Gram L."/>
            <person name="Overmann J."/>
            <person name="Freese H.M."/>
        </authorList>
    </citation>
    <scope>NUCLEOTIDE SEQUENCE [LARGE SCALE GENOMIC DNA]</scope>
    <source>
        <strain evidence="10 11">P13</strain>
    </source>
</reference>
<dbReference type="EC" id="3.5.2.7" evidence="1 8"/>
<evidence type="ECO:0000256" key="5">
    <source>
        <dbReference type="ARBA" id="ARBA00022808"/>
    </source>
</evidence>
<comment type="similarity">
    <text evidence="8">Belongs to the metallo-dependent hydrolases superfamily. HutI family.</text>
</comment>
<evidence type="ECO:0000256" key="7">
    <source>
        <dbReference type="ARBA" id="ARBA00023004"/>
    </source>
</evidence>
<dbReference type="GO" id="GO:0050480">
    <property type="term" value="F:imidazolonepropionase activity"/>
    <property type="evidence" value="ECO:0007669"/>
    <property type="project" value="UniProtKB-UniRule"/>
</dbReference>
<feature type="binding site" evidence="8">
    <location>
        <position position="318"/>
    </location>
    <ligand>
        <name>Zn(2+)</name>
        <dbReference type="ChEBI" id="CHEBI:29105"/>
    </ligand>
</feature>
<keyword evidence="7 8" id="KW-0408">Iron</keyword>
<feature type="binding site" evidence="8">
    <location>
        <position position="320"/>
    </location>
    <ligand>
        <name>N-formimidoyl-L-glutamate</name>
        <dbReference type="ChEBI" id="CHEBI:58928"/>
    </ligand>
</feature>
<evidence type="ECO:0000256" key="8">
    <source>
        <dbReference type="HAMAP-Rule" id="MF_00372"/>
    </source>
</evidence>
<evidence type="ECO:0000256" key="3">
    <source>
        <dbReference type="ARBA" id="ARBA00022723"/>
    </source>
</evidence>
<keyword evidence="2 8" id="KW-0963">Cytoplasm</keyword>
<dbReference type="NCBIfam" id="TIGR01224">
    <property type="entry name" value="hutI"/>
    <property type="match status" value="1"/>
</dbReference>
<feature type="binding site" evidence="8">
    <location>
        <position position="75"/>
    </location>
    <ligand>
        <name>Zn(2+)</name>
        <dbReference type="ChEBI" id="CHEBI:29105"/>
    </ligand>
</feature>
<gene>
    <name evidence="8 10" type="primary">hutI</name>
    <name evidence="10" type="ORF">PhaeoP13_03466</name>
</gene>
<feature type="binding site" evidence="8">
    <location>
        <position position="243"/>
    </location>
    <ligand>
        <name>Zn(2+)</name>
        <dbReference type="ChEBI" id="CHEBI:29105"/>
    </ligand>
</feature>
<dbReference type="GO" id="GO:0019556">
    <property type="term" value="P:L-histidine catabolic process to glutamate and formamide"/>
    <property type="evidence" value="ECO:0007669"/>
    <property type="project" value="UniProtKB-UniRule"/>
</dbReference>
<feature type="binding site" evidence="8">
    <location>
        <position position="178"/>
    </location>
    <ligand>
        <name>4-imidazolone-5-propanoate</name>
        <dbReference type="ChEBI" id="CHEBI:77893"/>
    </ligand>
</feature>
<feature type="binding site" evidence="8">
    <location>
        <position position="243"/>
    </location>
    <ligand>
        <name>Fe(3+)</name>
        <dbReference type="ChEBI" id="CHEBI:29034"/>
    </ligand>
</feature>
<keyword evidence="5 8" id="KW-0369">Histidine metabolism</keyword>
<evidence type="ECO:0000256" key="2">
    <source>
        <dbReference type="ARBA" id="ARBA00022490"/>
    </source>
</evidence>
<dbReference type="GO" id="GO:0005737">
    <property type="term" value="C:cytoplasm"/>
    <property type="evidence" value="ECO:0007669"/>
    <property type="project" value="UniProtKB-SubCell"/>
</dbReference>
<evidence type="ECO:0000256" key="1">
    <source>
        <dbReference type="ARBA" id="ARBA00012864"/>
    </source>
</evidence>
<organism evidence="10 11">
    <name type="scientific">Phaeobacter piscinae</name>
    <dbReference type="NCBI Taxonomy" id="1580596"/>
    <lineage>
        <taxon>Bacteria</taxon>
        <taxon>Pseudomonadati</taxon>
        <taxon>Pseudomonadota</taxon>
        <taxon>Alphaproteobacteria</taxon>
        <taxon>Rhodobacterales</taxon>
        <taxon>Roseobacteraceae</taxon>
        <taxon>Phaeobacter</taxon>
    </lineage>
</organism>
<feature type="binding site" evidence="8">
    <location>
        <position position="323"/>
    </location>
    <ligand>
        <name>4-imidazolone-5-propanoate</name>
        <dbReference type="ChEBI" id="CHEBI:77893"/>
    </ligand>
</feature>
<comment type="cofactor">
    <cofactor evidence="8">
        <name>Zn(2+)</name>
        <dbReference type="ChEBI" id="CHEBI:29105"/>
    </cofactor>
    <cofactor evidence="8">
        <name>Fe(3+)</name>
        <dbReference type="ChEBI" id="CHEBI:29034"/>
    </cofactor>
    <text evidence="8">Binds 1 zinc or iron ion per subunit.</text>
</comment>
<feature type="binding site" evidence="8">
    <location>
        <position position="73"/>
    </location>
    <ligand>
        <name>Zn(2+)</name>
        <dbReference type="ChEBI" id="CHEBI:29105"/>
    </ligand>
</feature>
<dbReference type="InterPro" id="IPR006680">
    <property type="entry name" value="Amidohydro-rel"/>
</dbReference>
<feature type="binding site" evidence="8">
    <location>
        <position position="318"/>
    </location>
    <ligand>
        <name>Fe(3+)</name>
        <dbReference type="ChEBI" id="CHEBI:29034"/>
    </ligand>
</feature>
<dbReference type="PANTHER" id="PTHR42752:SF1">
    <property type="entry name" value="IMIDAZOLONEPROPIONASE-RELATED"/>
    <property type="match status" value="1"/>
</dbReference>
<dbReference type="InterPro" id="IPR032466">
    <property type="entry name" value="Metal_Hydrolase"/>
</dbReference>
<keyword evidence="6 8" id="KW-0862">Zinc</keyword>
<feature type="binding site" evidence="8">
    <location>
        <position position="145"/>
    </location>
    <ligand>
        <name>N-formimidoyl-L-glutamate</name>
        <dbReference type="ChEBI" id="CHEBI:58928"/>
    </ligand>
</feature>
<dbReference type="Gene3D" id="3.20.20.140">
    <property type="entry name" value="Metal-dependent hydrolases"/>
    <property type="match status" value="1"/>
</dbReference>
<evidence type="ECO:0000313" key="11">
    <source>
        <dbReference type="Proteomes" id="UP000218606"/>
    </source>
</evidence>
<dbReference type="RefSeq" id="WP_096873042.1">
    <property type="nucleotide sequence ID" value="NZ_CP010715.1"/>
</dbReference>
<comment type="catalytic activity">
    <reaction evidence="8">
        <text>4-imidazolone-5-propanoate + H2O = N-formimidoyl-L-glutamate</text>
        <dbReference type="Rhea" id="RHEA:23660"/>
        <dbReference type="ChEBI" id="CHEBI:15377"/>
        <dbReference type="ChEBI" id="CHEBI:58928"/>
        <dbReference type="ChEBI" id="CHEBI:77893"/>
        <dbReference type="EC" id="3.5.2.7"/>
    </reaction>
</comment>
<keyword evidence="3 8" id="KW-0479">Metal-binding</keyword>
<protein>
    <recommendedName>
        <fullName evidence="1 8">Imidazolonepropionase</fullName>
        <ecNumber evidence="1 8">3.5.2.7</ecNumber>
    </recommendedName>
    <alternativeName>
        <fullName evidence="8">Imidazolone-5-propionate hydrolase</fullName>
    </alternativeName>
</protein>
<dbReference type="PANTHER" id="PTHR42752">
    <property type="entry name" value="IMIDAZOLONEPROPIONASE"/>
    <property type="match status" value="1"/>
</dbReference>
<feature type="binding site" evidence="8">
    <location>
        <position position="82"/>
    </location>
    <ligand>
        <name>4-imidazolone-5-propanoate</name>
        <dbReference type="ChEBI" id="CHEBI:77893"/>
    </ligand>
</feature>
<evidence type="ECO:0000256" key="6">
    <source>
        <dbReference type="ARBA" id="ARBA00022833"/>
    </source>
</evidence>
<dbReference type="HAMAP" id="MF_00372">
    <property type="entry name" value="HutI"/>
    <property type="match status" value="1"/>
</dbReference>
<feature type="binding site" evidence="8">
    <location>
        <position position="322"/>
    </location>
    <ligand>
        <name>N-formimidoyl-L-glutamate</name>
        <dbReference type="ChEBI" id="CHEBI:58928"/>
    </ligand>
</feature>
<comment type="subcellular location">
    <subcellularLocation>
        <location evidence="8">Cytoplasm</location>
    </subcellularLocation>
</comment>
<sequence>MDSPHSYLICDATLATMAGSDPAYGLIPGGLIVVQDGWIRWSGPEAQLPKDYADWPRVSMGGGLITPGLIDCHTHIIFGGNRAMEFEMRLNGASYEEVARAGGGIVSTVSATREAALEDLVQGALPRLDALIAEGVTAVEVKSGYGLDRETELNMLRAARRLGELRPVTVKTTFLGAHATPAEYKTRDDAYIDEVCIPALRAAHAEGLVDAVDGFCENIAFAPAQIERVFKVAQELGLPVKLHAEQLSHQGGTALAAHYGALSVDHVEYATEDDAKAMAAAGSVAVILPGAFYTIRETQAPPIEHFRTHGVLMALATDCNPGSSPLTSLLLTMNMGCTLFRMTPEEALAGVTCNAARALGLTDRGQIAAGMRADLAVWDVDTPAELAYRIGFNPLYTRIYEGTQ</sequence>
<feature type="binding site" evidence="8">
    <location>
        <position position="73"/>
    </location>
    <ligand>
        <name>Fe(3+)</name>
        <dbReference type="ChEBI" id="CHEBI:29034"/>
    </ligand>
</feature>
<accession>A0AAN1GUF3</accession>